<gene>
    <name evidence="2" type="ORF">SISNIDRAFT_298884</name>
</gene>
<organism evidence="2 3">
    <name type="scientific">Sistotremastrum niveocremeum HHB9708</name>
    <dbReference type="NCBI Taxonomy" id="1314777"/>
    <lineage>
        <taxon>Eukaryota</taxon>
        <taxon>Fungi</taxon>
        <taxon>Dikarya</taxon>
        <taxon>Basidiomycota</taxon>
        <taxon>Agaricomycotina</taxon>
        <taxon>Agaricomycetes</taxon>
        <taxon>Sistotremastrales</taxon>
        <taxon>Sistotremastraceae</taxon>
        <taxon>Sertulicium</taxon>
        <taxon>Sertulicium niveocremeum</taxon>
    </lineage>
</organism>
<evidence type="ECO:0000313" key="3">
    <source>
        <dbReference type="Proteomes" id="UP000076722"/>
    </source>
</evidence>
<keyword evidence="3" id="KW-1185">Reference proteome</keyword>
<dbReference type="Proteomes" id="UP000076722">
    <property type="component" value="Unassembled WGS sequence"/>
</dbReference>
<reference evidence="2 3" key="1">
    <citation type="journal article" date="2016" name="Mol. Biol. Evol.">
        <title>Comparative Genomics of Early-Diverging Mushroom-Forming Fungi Provides Insights into the Origins of Lignocellulose Decay Capabilities.</title>
        <authorList>
            <person name="Nagy L.G."/>
            <person name="Riley R."/>
            <person name="Tritt A."/>
            <person name="Adam C."/>
            <person name="Daum C."/>
            <person name="Floudas D."/>
            <person name="Sun H."/>
            <person name="Yadav J.S."/>
            <person name="Pangilinan J."/>
            <person name="Larsson K.H."/>
            <person name="Matsuura K."/>
            <person name="Barry K."/>
            <person name="Labutti K."/>
            <person name="Kuo R."/>
            <person name="Ohm R.A."/>
            <person name="Bhattacharya S.S."/>
            <person name="Shirouzu T."/>
            <person name="Yoshinaga Y."/>
            <person name="Martin F.M."/>
            <person name="Grigoriev I.V."/>
            <person name="Hibbett D.S."/>
        </authorList>
    </citation>
    <scope>NUCLEOTIDE SEQUENCE [LARGE SCALE GENOMIC DNA]</scope>
    <source>
        <strain evidence="2 3">HHB9708</strain>
    </source>
</reference>
<feature type="compositionally biased region" description="Basic and acidic residues" evidence="1">
    <location>
        <begin position="106"/>
        <end position="115"/>
    </location>
</feature>
<evidence type="ECO:0000313" key="2">
    <source>
        <dbReference type="EMBL" id="KZS87612.1"/>
    </source>
</evidence>
<accession>A0A164NDX5</accession>
<dbReference type="EMBL" id="KV419446">
    <property type="protein sequence ID" value="KZS87612.1"/>
    <property type="molecule type" value="Genomic_DNA"/>
</dbReference>
<name>A0A164NDX5_9AGAM</name>
<sequence>MISSATFWHISACLTSQASEGSADEYQVIEHSNQIKWHHHQRVAWLFFESKGWARDCVLTQSNCERSADIVSRLVDNDRVKGLLSVGRIDLDTCHCGLCRRLWESGKPRKPEIPRRGLGANTPLRSGVSRGSKRNP</sequence>
<dbReference type="AlphaFoldDB" id="A0A164NDX5"/>
<proteinExistence type="predicted"/>
<evidence type="ECO:0000256" key="1">
    <source>
        <dbReference type="SAM" id="MobiDB-lite"/>
    </source>
</evidence>
<feature type="region of interest" description="Disordered" evidence="1">
    <location>
        <begin position="106"/>
        <end position="136"/>
    </location>
</feature>
<protein>
    <submittedName>
        <fullName evidence="2">Uncharacterized protein</fullName>
    </submittedName>
</protein>